<dbReference type="PROSITE" id="PS50857">
    <property type="entry name" value="COX2_CUA"/>
    <property type="match status" value="1"/>
</dbReference>
<dbReference type="GO" id="GO:0004129">
    <property type="term" value="F:cytochrome-c oxidase activity"/>
    <property type="evidence" value="ECO:0007669"/>
    <property type="project" value="UniProtKB-EC"/>
</dbReference>
<reference evidence="9 10" key="1">
    <citation type="submission" date="2019-03" db="EMBL/GenBank/DDBJ databases">
        <title>Bacillus niacini sp. nov. a Nicotinate-Metabolizing Mesophile Isolated from Soil.</title>
        <authorList>
            <person name="Zhang G."/>
        </authorList>
    </citation>
    <scope>NUCLEOTIDE SEQUENCE [LARGE SCALE GENOMIC DNA]</scope>
    <source>
        <strain evidence="9 10">WN066</strain>
    </source>
</reference>
<dbReference type="SUPFAM" id="SSF49503">
    <property type="entry name" value="Cupredoxins"/>
    <property type="match status" value="1"/>
</dbReference>
<dbReference type="InterPro" id="IPR001505">
    <property type="entry name" value="Copper_CuA"/>
</dbReference>
<evidence type="ECO:0000256" key="1">
    <source>
        <dbReference type="ARBA" id="ARBA00004196"/>
    </source>
</evidence>
<keyword evidence="7" id="KW-1133">Transmembrane helix</keyword>
<evidence type="ECO:0000259" key="8">
    <source>
        <dbReference type="PROSITE" id="PS50857"/>
    </source>
</evidence>
<name>A0A4V3AT97_9BACI</name>
<gene>
    <name evidence="9" type="ORF">E2K98_21830</name>
</gene>
<dbReference type="InterPro" id="IPR002429">
    <property type="entry name" value="CcO_II-like_C"/>
</dbReference>
<evidence type="ECO:0000313" key="9">
    <source>
        <dbReference type="EMBL" id="TDK58852.1"/>
    </source>
</evidence>
<evidence type="ECO:0000256" key="3">
    <source>
        <dbReference type="ARBA" id="ARBA00023008"/>
    </source>
</evidence>
<dbReference type="Gene3D" id="2.60.40.420">
    <property type="entry name" value="Cupredoxins - blue copper proteins"/>
    <property type="match status" value="1"/>
</dbReference>
<dbReference type="InterPro" id="IPR008972">
    <property type="entry name" value="Cupredoxin"/>
</dbReference>
<keyword evidence="7" id="KW-0812">Transmembrane</keyword>
<evidence type="ECO:0000256" key="7">
    <source>
        <dbReference type="SAM" id="Phobius"/>
    </source>
</evidence>
<dbReference type="InterPro" id="IPR051403">
    <property type="entry name" value="NosZ/Cyto_c_oxidase_sub2"/>
</dbReference>
<dbReference type="PANTHER" id="PTHR42838:SF2">
    <property type="entry name" value="NITROUS-OXIDE REDUCTASE"/>
    <property type="match status" value="1"/>
</dbReference>
<evidence type="ECO:0000256" key="5">
    <source>
        <dbReference type="ARBA" id="ARBA00031399"/>
    </source>
</evidence>
<dbReference type="EMBL" id="SMYO01000011">
    <property type="protein sequence ID" value="TDK58852.1"/>
    <property type="molecule type" value="Genomic_DNA"/>
</dbReference>
<keyword evidence="3" id="KW-0186">Copper</keyword>
<proteinExistence type="predicted"/>
<comment type="caution">
    <text evidence="9">The sequence shown here is derived from an EMBL/GenBank/DDBJ whole genome shotgun (WGS) entry which is preliminary data.</text>
</comment>
<feature type="domain" description="Cytochrome oxidase subunit II copper A binding" evidence="8">
    <location>
        <begin position="78"/>
        <end position="182"/>
    </location>
</feature>
<dbReference type="PANTHER" id="PTHR42838">
    <property type="entry name" value="CYTOCHROME C OXIDASE SUBUNIT II"/>
    <property type="match status" value="1"/>
</dbReference>
<sequence>MYQSIAWYATLFFVFLIALAFSFVYGESRKLKDYGPIQEKGYKIRKFYFLGLITILGFASALSLSRLPYHAQHAQAKEMGKVVNVTGMQFSWELSDDHFTVGEPVMFHVTSNDVTHGFGLYDENLHLIGQTQAMPGYTNILQVTFKKSGTYKILCLEYCSTGHHLMMKDIVVEPKGGSSNGD</sequence>
<comment type="subcellular location">
    <subcellularLocation>
        <location evidence="1">Cell envelope</location>
    </subcellularLocation>
</comment>
<accession>A0A4V3AT97</accession>
<dbReference type="GO" id="GO:0016020">
    <property type="term" value="C:membrane"/>
    <property type="evidence" value="ECO:0007669"/>
    <property type="project" value="InterPro"/>
</dbReference>
<comment type="catalytic activity">
    <reaction evidence="6">
        <text>4 Fe(II)-[cytochrome c] + O2 + 8 H(+)(in) = 4 Fe(III)-[cytochrome c] + 2 H2O + 4 H(+)(out)</text>
        <dbReference type="Rhea" id="RHEA:11436"/>
        <dbReference type="Rhea" id="RHEA-COMP:10350"/>
        <dbReference type="Rhea" id="RHEA-COMP:14399"/>
        <dbReference type="ChEBI" id="CHEBI:15377"/>
        <dbReference type="ChEBI" id="CHEBI:15378"/>
        <dbReference type="ChEBI" id="CHEBI:15379"/>
        <dbReference type="ChEBI" id="CHEBI:29033"/>
        <dbReference type="ChEBI" id="CHEBI:29034"/>
        <dbReference type="EC" id="7.1.1.9"/>
    </reaction>
</comment>
<evidence type="ECO:0000256" key="6">
    <source>
        <dbReference type="ARBA" id="ARBA00047816"/>
    </source>
</evidence>
<protein>
    <recommendedName>
        <fullName evidence="5">Cytochrome aa3 subunit 2</fullName>
    </recommendedName>
</protein>
<dbReference type="Proteomes" id="UP000295132">
    <property type="component" value="Unassembled WGS sequence"/>
</dbReference>
<keyword evidence="2" id="KW-0479">Metal-binding</keyword>
<dbReference type="AlphaFoldDB" id="A0A4V3AT97"/>
<dbReference type="GO" id="GO:0005507">
    <property type="term" value="F:copper ion binding"/>
    <property type="evidence" value="ECO:0007669"/>
    <property type="project" value="InterPro"/>
</dbReference>
<evidence type="ECO:0000313" key="10">
    <source>
        <dbReference type="Proteomes" id="UP000295132"/>
    </source>
</evidence>
<feature type="transmembrane region" description="Helical" evidence="7">
    <location>
        <begin position="6"/>
        <end position="26"/>
    </location>
</feature>
<dbReference type="PROSITE" id="PS00078">
    <property type="entry name" value="COX2"/>
    <property type="match status" value="1"/>
</dbReference>
<evidence type="ECO:0000256" key="4">
    <source>
        <dbReference type="ARBA" id="ARBA00024688"/>
    </source>
</evidence>
<dbReference type="Pfam" id="PF00116">
    <property type="entry name" value="COX2"/>
    <property type="match status" value="1"/>
</dbReference>
<keyword evidence="7" id="KW-0472">Membrane</keyword>
<evidence type="ECO:0000256" key="2">
    <source>
        <dbReference type="ARBA" id="ARBA00022723"/>
    </source>
</evidence>
<feature type="transmembrane region" description="Helical" evidence="7">
    <location>
        <begin position="47"/>
        <end position="69"/>
    </location>
</feature>
<dbReference type="RefSeq" id="WP_133337914.1">
    <property type="nucleotide sequence ID" value="NZ_SMYO01000011.1"/>
</dbReference>
<organism evidence="9 10">
    <name type="scientific">Bacillus salipaludis</name>
    <dbReference type="NCBI Taxonomy" id="2547811"/>
    <lineage>
        <taxon>Bacteria</taxon>
        <taxon>Bacillati</taxon>
        <taxon>Bacillota</taxon>
        <taxon>Bacilli</taxon>
        <taxon>Bacillales</taxon>
        <taxon>Bacillaceae</taxon>
        <taxon>Bacillus</taxon>
    </lineage>
</organism>
<dbReference type="GO" id="GO:0030313">
    <property type="term" value="C:cell envelope"/>
    <property type="evidence" value="ECO:0007669"/>
    <property type="project" value="UniProtKB-SubCell"/>
</dbReference>
<comment type="function">
    <text evidence="4">Subunits I and II form the functional core of the enzyme complex. Electrons originating in cytochrome c are transferred via heme a and Cu(A) to the binuclear center formed by heme a3 and Cu(B).</text>
</comment>